<dbReference type="HAMAP" id="MF_00226_B">
    <property type="entry name" value="CinA_B"/>
    <property type="match status" value="1"/>
</dbReference>
<evidence type="ECO:0000313" key="4">
    <source>
        <dbReference type="Proteomes" id="UP000267223"/>
    </source>
</evidence>
<dbReference type="PANTHER" id="PTHR13939">
    <property type="entry name" value="NICOTINAMIDE-NUCLEOTIDE AMIDOHYDROLASE PNCC"/>
    <property type="match status" value="1"/>
</dbReference>
<proteinExistence type="inferred from homology"/>
<dbReference type="CDD" id="cd00885">
    <property type="entry name" value="cinA"/>
    <property type="match status" value="1"/>
</dbReference>
<dbReference type="Pfam" id="PF18146">
    <property type="entry name" value="CinA_KH"/>
    <property type="match status" value="1"/>
</dbReference>
<dbReference type="PIRSF" id="PIRSF006728">
    <property type="entry name" value="CinA"/>
    <property type="match status" value="1"/>
</dbReference>
<organism evidence="3 4">
    <name type="scientific">Hanamia caeni</name>
    <dbReference type="NCBI Taxonomy" id="2294116"/>
    <lineage>
        <taxon>Bacteria</taxon>
        <taxon>Pseudomonadati</taxon>
        <taxon>Bacteroidota</taxon>
        <taxon>Chitinophagia</taxon>
        <taxon>Chitinophagales</taxon>
        <taxon>Chitinophagaceae</taxon>
        <taxon>Hanamia</taxon>
    </lineage>
</organism>
<dbReference type="Pfam" id="PF00994">
    <property type="entry name" value="MoCF_biosynth"/>
    <property type="match status" value="1"/>
</dbReference>
<dbReference type="InterPro" id="IPR036425">
    <property type="entry name" value="MoaB/Mog-like_dom_sf"/>
</dbReference>
<dbReference type="SUPFAM" id="SSF53218">
    <property type="entry name" value="Molybdenum cofactor biosynthesis proteins"/>
    <property type="match status" value="1"/>
</dbReference>
<dbReference type="InterPro" id="IPR008136">
    <property type="entry name" value="CinA_C"/>
</dbReference>
<dbReference type="Gene3D" id="3.40.980.10">
    <property type="entry name" value="MoaB/Mog-like domain"/>
    <property type="match status" value="1"/>
</dbReference>
<dbReference type="InterPro" id="IPR041424">
    <property type="entry name" value="CinA_KH"/>
</dbReference>
<feature type="domain" description="MoaB/Mog" evidence="2">
    <location>
        <begin position="7"/>
        <end position="174"/>
    </location>
</feature>
<dbReference type="PANTHER" id="PTHR13939:SF0">
    <property type="entry name" value="NMN AMIDOHYDROLASE-LIKE PROTEIN YFAY"/>
    <property type="match status" value="1"/>
</dbReference>
<protein>
    <recommendedName>
        <fullName evidence="1">CinA-like protein</fullName>
    </recommendedName>
</protein>
<accession>A0A3M9NDC9</accession>
<dbReference type="OrthoDB" id="9801454at2"/>
<dbReference type="Pfam" id="PF02464">
    <property type="entry name" value="CinA"/>
    <property type="match status" value="1"/>
</dbReference>
<dbReference type="NCBIfam" id="NF001813">
    <property type="entry name" value="PRK00549.1"/>
    <property type="match status" value="1"/>
</dbReference>
<dbReference type="NCBIfam" id="TIGR00199">
    <property type="entry name" value="PncC_domain"/>
    <property type="match status" value="1"/>
</dbReference>
<dbReference type="SUPFAM" id="SSF142433">
    <property type="entry name" value="CinA-like"/>
    <property type="match status" value="1"/>
</dbReference>
<gene>
    <name evidence="3" type="ORF">EFY79_11745</name>
</gene>
<dbReference type="SMART" id="SM00852">
    <property type="entry name" value="MoCF_biosynth"/>
    <property type="match status" value="1"/>
</dbReference>
<evidence type="ECO:0000313" key="3">
    <source>
        <dbReference type="EMBL" id="RNI35830.1"/>
    </source>
</evidence>
<sequence length="417" mass="45655">MENIYASIITIGDELLIGQVSDTNSAWIAQQLNKIGIALNNRISVGDDAPEIRKALDFGSKNSQVVLITGGLGPTNDDITKNVLCEYFQGKMIVNQASLENVKRLFEKVYKKPVSEVNLKQAEVPDVCEVIQNQRGSAPGMVFKKDDSIFISMPGVPYEMQGIMEEVIPMLQKKFHVPAIIHKTILTSGIGESALAEEIKDFEDKLPKEIRLAYLPNYGMVRLRLSTSGFDKSKTENAIKNQFTALKELVKEFMVADEDLTMQQVVGKLLLENNNTISTAESCTGGAIASLITSVAGSSAYFKGSVVSYSNEIKQELLGVKKETLDAYGAVSEQTAREMLSGILKKMKTDFGIAVTGIMGPGGGSEEKPVGTVYVAVGNKEDQAVQKFKQRFTREKNIEVTSVMALNLMRKFLVNGD</sequence>
<reference evidence="3 4" key="1">
    <citation type="submission" date="2018-11" db="EMBL/GenBank/DDBJ databases">
        <title>Draft genome sequence of Ferruginibacter sp. BO-59.</title>
        <authorList>
            <person name="Im W.T."/>
        </authorList>
    </citation>
    <scope>NUCLEOTIDE SEQUENCE [LARGE SCALE GENOMIC DNA]</scope>
    <source>
        <strain evidence="3 4">BO-59</strain>
    </source>
</reference>
<dbReference type="AlphaFoldDB" id="A0A3M9NDC9"/>
<dbReference type="Gene3D" id="3.90.950.20">
    <property type="entry name" value="CinA-like"/>
    <property type="match status" value="1"/>
</dbReference>
<evidence type="ECO:0000259" key="2">
    <source>
        <dbReference type="SMART" id="SM00852"/>
    </source>
</evidence>
<dbReference type="EMBL" id="RJJR01000009">
    <property type="protein sequence ID" value="RNI35830.1"/>
    <property type="molecule type" value="Genomic_DNA"/>
</dbReference>
<dbReference type="InterPro" id="IPR050101">
    <property type="entry name" value="CinA"/>
</dbReference>
<comment type="caution">
    <text evidence="3">The sequence shown here is derived from an EMBL/GenBank/DDBJ whole genome shotgun (WGS) entry which is preliminary data.</text>
</comment>
<dbReference type="Proteomes" id="UP000267223">
    <property type="component" value="Unassembled WGS sequence"/>
</dbReference>
<dbReference type="InterPro" id="IPR008135">
    <property type="entry name" value="Competence-induced_CinA"/>
</dbReference>
<dbReference type="NCBIfam" id="TIGR00200">
    <property type="entry name" value="cinA_nterm"/>
    <property type="match status" value="1"/>
</dbReference>
<dbReference type="RefSeq" id="WP_123121111.1">
    <property type="nucleotide sequence ID" value="NZ_RJJR01000009.1"/>
</dbReference>
<evidence type="ECO:0000256" key="1">
    <source>
        <dbReference type="HAMAP-Rule" id="MF_00226"/>
    </source>
</evidence>
<dbReference type="InterPro" id="IPR036653">
    <property type="entry name" value="CinA-like_C"/>
</dbReference>
<keyword evidence="4" id="KW-1185">Reference proteome</keyword>
<comment type="similarity">
    <text evidence="1">Belongs to the CinA family.</text>
</comment>
<dbReference type="NCBIfam" id="TIGR00177">
    <property type="entry name" value="molyb_syn"/>
    <property type="match status" value="1"/>
</dbReference>
<name>A0A3M9NDC9_9BACT</name>
<dbReference type="InterPro" id="IPR001453">
    <property type="entry name" value="MoaB/Mog_dom"/>
</dbReference>